<dbReference type="Gene3D" id="2.40.128.110">
    <property type="entry name" value="Lipid/polyisoprenoid-binding, YceI-like"/>
    <property type="match status" value="1"/>
</dbReference>
<dbReference type="Pfam" id="PF04264">
    <property type="entry name" value="YceI"/>
    <property type="match status" value="1"/>
</dbReference>
<evidence type="ECO:0000313" key="4">
    <source>
        <dbReference type="EMBL" id="SFA90391.1"/>
    </source>
</evidence>
<keyword evidence="5" id="KW-1185">Reference proteome</keyword>
<dbReference type="PANTHER" id="PTHR34406:SF1">
    <property type="entry name" value="PROTEIN YCEI"/>
    <property type="match status" value="1"/>
</dbReference>
<sequence>MSQDPLAAAPPAGGRHRAGTAAPAPSPVVPPVAPPVVPPVVPPVAGAGRVVSRDGWPVSGASVTLLGADGTQRARATTAGDGRFALGDVPAGAATLVVAAPAHEPRATGVVVPAAGTWRVGDVTLERTGGQETPPPGVWVVDPAHSAVLATAHHLGLSSVHGRFTRFAGVVTVPEGDPAASRVEIEIDASSIDTGNEQRDGHLRSADLLDVEHHPRVRFVADEVRRDGAGWVLPGRLTLLDVTRPVELALTYLGSGRDAEGRTRAAFSATTELHRDDFRLSWNRAVGVGVAIFGTTLKVAIDVQAVRQDDPA</sequence>
<name>A0A1I0WP50_9CELL</name>
<accession>A0A1I0WP50</accession>
<dbReference type="EMBL" id="FOKA01000003">
    <property type="protein sequence ID" value="SFA90391.1"/>
    <property type="molecule type" value="Genomic_DNA"/>
</dbReference>
<dbReference type="STRING" id="988821.SAMN05421867_103128"/>
<dbReference type="Pfam" id="PF13620">
    <property type="entry name" value="CarboxypepD_reg"/>
    <property type="match status" value="1"/>
</dbReference>
<dbReference type="Gene3D" id="2.60.40.1120">
    <property type="entry name" value="Carboxypeptidase-like, regulatory domain"/>
    <property type="match status" value="1"/>
</dbReference>
<evidence type="ECO:0000256" key="2">
    <source>
        <dbReference type="SAM" id="MobiDB-lite"/>
    </source>
</evidence>
<dbReference type="InterPro" id="IPR007372">
    <property type="entry name" value="Lipid/polyisoprenoid-bd_YceI"/>
</dbReference>
<dbReference type="InterPro" id="IPR036761">
    <property type="entry name" value="TTHA0802/YceI-like_sf"/>
</dbReference>
<evidence type="ECO:0000256" key="1">
    <source>
        <dbReference type="ARBA" id="ARBA00008812"/>
    </source>
</evidence>
<feature type="compositionally biased region" description="Pro residues" evidence="2">
    <location>
        <begin position="24"/>
        <end position="35"/>
    </location>
</feature>
<reference evidence="4 5" key="1">
    <citation type="submission" date="2016-10" db="EMBL/GenBank/DDBJ databases">
        <authorList>
            <person name="de Groot N.N."/>
        </authorList>
    </citation>
    <scope>NUCLEOTIDE SEQUENCE [LARGE SCALE GENOMIC DNA]</scope>
    <source>
        <strain evidence="4 5">CGMCC 4.6945</strain>
    </source>
</reference>
<organism evidence="4 5">
    <name type="scientific">Cellulomonas marina</name>
    <dbReference type="NCBI Taxonomy" id="988821"/>
    <lineage>
        <taxon>Bacteria</taxon>
        <taxon>Bacillati</taxon>
        <taxon>Actinomycetota</taxon>
        <taxon>Actinomycetes</taxon>
        <taxon>Micrococcales</taxon>
        <taxon>Cellulomonadaceae</taxon>
        <taxon>Cellulomonas</taxon>
    </lineage>
</organism>
<feature type="region of interest" description="Disordered" evidence="2">
    <location>
        <begin position="1"/>
        <end position="35"/>
    </location>
</feature>
<dbReference type="SUPFAM" id="SSF101874">
    <property type="entry name" value="YceI-like"/>
    <property type="match status" value="1"/>
</dbReference>
<dbReference type="RefSeq" id="WP_203708685.1">
    <property type="nucleotide sequence ID" value="NZ_BONM01000002.1"/>
</dbReference>
<gene>
    <name evidence="4" type="ORF">SAMN05421867_103128</name>
</gene>
<dbReference type="AlphaFoldDB" id="A0A1I0WP50"/>
<dbReference type="PANTHER" id="PTHR34406">
    <property type="entry name" value="PROTEIN YCEI"/>
    <property type="match status" value="1"/>
</dbReference>
<comment type="similarity">
    <text evidence="1">Belongs to the UPF0312 family.</text>
</comment>
<evidence type="ECO:0000313" key="5">
    <source>
        <dbReference type="Proteomes" id="UP000199012"/>
    </source>
</evidence>
<evidence type="ECO:0000259" key="3">
    <source>
        <dbReference type="SMART" id="SM00867"/>
    </source>
</evidence>
<feature type="compositionally biased region" description="Low complexity" evidence="2">
    <location>
        <begin position="1"/>
        <end position="23"/>
    </location>
</feature>
<dbReference type="Proteomes" id="UP000199012">
    <property type="component" value="Unassembled WGS sequence"/>
</dbReference>
<proteinExistence type="inferred from homology"/>
<dbReference type="InterPro" id="IPR008969">
    <property type="entry name" value="CarboxyPept-like_regulatory"/>
</dbReference>
<dbReference type="SUPFAM" id="SSF49464">
    <property type="entry name" value="Carboxypeptidase regulatory domain-like"/>
    <property type="match status" value="1"/>
</dbReference>
<feature type="domain" description="Lipid/polyisoprenoid-binding YceI-like" evidence="3">
    <location>
        <begin position="138"/>
        <end position="306"/>
    </location>
</feature>
<dbReference type="SMART" id="SM00867">
    <property type="entry name" value="YceI"/>
    <property type="match status" value="1"/>
</dbReference>
<protein>
    <submittedName>
        <fullName evidence="4">Polyisoprenoid-binding protein YceI</fullName>
    </submittedName>
</protein>